<dbReference type="CDD" id="cd17039">
    <property type="entry name" value="Ubl_ubiquitin_like"/>
    <property type="match status" value="1"/>
</dbReference>
<dbReference type="Pfam" id="PF00240">
    <property type="entry name" value="ubiquitin"/>
    <property type="match status" value="1"/>
</dbReference>
<sequence length="111" mass="12338">FAESQQHLAPPKPTQRQDEMVIQVVVYGFGGDKMTVDVANNEKELQLMTVLQLKKKIALKLPGSPERAVVDMQLVFATKRLDADTKLLCEYGIQHRSIIQMVMTLDGGLAA</sequence>
<organism evidence="2 3">
    <name type="scientific">Menidia menidia</name>
    <name type="common">Atlantic silverside</name>
    <dbReference type="NCBI Taxonomy" id="238744"/>
    <lineage>
        <taxon>Eukaryota</taxon>
        <taxon>Metazoa</taxon>
        <taxon>Chordata</taxon>
        <taxon>Craniata</taxon>
        <taxon>Vertebrata</taxon>
        <taxon>Euteleostomi</taxon>
        <taxon>Actinopterygii</taxon>
        <taxon>Neopterygii</taxon>
        <taxon>Teleostei</taxon>
        <taxon>Neoteleostei</taxon>
        <taxon>Acanthomorphata</taxon>
        <taxon>Ovalentaria</taxon>
        <taxon>Atherinomorphae</taxon>
        <taxon>Atheriniformes</taxon>
        <taxon>Atherinopsidae</taxon>
        <taxon>Menidiinae</taxon>
        <taxon>Menidia</taxon>
    </lineage>
</organism>
<protein>
    <submittedName>
        <fullName evidence="2">(Atlantic silverside) hypothetical protein</fullName>
    </submittedName>
</protein>
<dbReference type="InterPro" id="IPR029071">
    <property type="entry name" value="Ubiquitin-like_domsf"/>
</dbReference>
<dbReference type="Proteomes" id="UP000677803">
    <property type="component" value="Unassembled WGS sequence"/>
</dbReference>
<feature type="non-terminal residue" evidence="2">
    <location>
        <position position="1"/>
    </location>
</feature>
<accession>A0A8S4AS79</accession>
<reference evidence="2" key="1">
    <citation type="submission" date="2021-05" db="EMBL/GenBank/DDBJ databases">
        <authorList>
            <person name="Tigano A."/>
        </authorList>
    </citation>
    <scope>NUCLEOTIDE SEQUENCE</scope>
</reference>
<dbReference type="PROSITE" id="PS50053">
    <property type="entry name" value="UBIQUITIN_2"/>
    <property type="match status" value="1"/>
</dbReference>
<evidence type="ECO:0000313" key="2">
    <source>
        <dbReference type="EMBL" id="CAG5897222.1"/>
    </source>
</evidence>
<dbReference type="AlphaFoldDB" id="A0A8S4AS79"/>
<dbReference type="OrthoDB" id="428577at2759"/>
<dbReference type="InterPro" id="IPR000626">
    <property type="entry name" value="Ubiquitin-like_dom"/>
</dbReference>
<evidence type="ECO:0000313" key="3">
    <source>
        <dbReference type="Proteomes" id="UP000677803"/>
    </source>
</evidence>
<keyword evidence="3" id="KW-1185">Reference proteome</keyword>
<comment type="caution">
    <text evidence="2">The sequence shown here is derived from an EMBL/GenBank/DDBJ whole genome shotgun (WGS) entry which is preliminary data.</text>
</comment>
<evidence type="ECO:0000259" key="1">
    <source>
        <dbReference type="PROSITE" id="PS50053"/>
    </source>
</evidence>
<dbReference type="SUPFAM" id="SSF54236">
    <property type="entry name" value="Ubiquitin-like"/>
    <property type="match status" value="1"/>
</dbReference>
<dbReference type="EMBL" id="CAJRST010007891">
    <property type="protein sequence ID" value="CAG5897222.1"/>
    <property type="molecule type" value="Genomic_DNA"/>
</dbReference>
<proteinExistence type="predicted"/>
<feature type="domain" description="Ubiquitin-like" evidence="1">
    <location>
        <begin position="49"/>
        <end position="108"/>
    </location>
</feature>
<gene>
    <name evidence="2" type="ORF">MMEN_LOCUS8273</name>
</gene>
<name>A0A8S4AS79_9TELE</name>
<dbReference type="Gene3D" id="3.10.20.90">
    <property type="entry name" value="Phosphatidylinositol 3-kinase Catalytic Subunit, Chain A, domain 1"/>
    <property type="match status" value="1"/>
</dbReference>